<dbReference type="PANTHER" id="PTHR30506:SF3">
    <property type="entry name" value="UPF0126 INNER MEMBRANE PROTEIN YADS-RELATED"/>
    <property type="match status" value="1"/>
</dbReference>
<keyword evidence="4 7" id="KW-0812">Transmembrane</keyword>
<feature type="transmembrane region" description="Helical" evidence="7">
    <location>
        <begin position="148"/>
        <end position="165"/>
    </location>
</feature>
<evidence type="ECO:0000313" key="9">
    <source>
        <dbReference type="EMBL" id="MEF7616970.1"/>
    </source>
</evidence>
<dbReference type="InterPro" id="IPR005115">
    <property type="entry name" value="Gly_transporter"/>
</dbReference>
<evidence type="ECO:0000256" key="3">
    <source>
        <dbReference type="ARBA" id="ARBA00022475"/>
    </source>
</evidence>
<evidence type="ECO:0000256" key="4">
    <source>
        <dbReference type="ARBA" id="ARBA00022692"/>
    </source>
</evidence>
<keyword evidence="10" id="KW-1185">Reference proteome</keyword>
<comment type="subcellular location">
    <subcellularLocation>
        <location evidence="1">Cell membrane</location>
        <topology evidence="1">Multi-pass membrane protein</topology>
    </subcellularLocation>
</comment>
<dbReference type="AlphaFoldDB" id="A0AAW9QPP7"/>
<evidence type="ECO:0000256" key="1">
    <source>
        <dbReference type="ARBA" id="ARBA00004651"/>
    </source>
</evidence>
<evidence type="ECO:0000256" key="2">
    <source>
        <dbReference type="ARBA" id="ARBA00008193"/>
    </source>
</evidence>
<feature type="transmembrane region" description="Helical" evidence="7">
    <location>
        <begin position="31"/>
        <end position="51"/>
    </location>
</feature>
<evidence type="ECO:0000256" key="6">
    <source>
        <dbReference type="ARBA" id="ARBA00023136"/>
    </source>
</evidence>
<gene>
    <name evidence="9" type="ORF">V4F39_23860</name>
</gene>
<evidence type="ECO:0000256" key="7">
    <source>
        <dbReference type="SAM" id="Phobius"/>
    </source>
</evidence>
<evidence type="ECO:0000313" key="10">
    <source>
        <dbReference type="Proteomes" id="UP001336250"/>
    </source>
</evidence>
<sequence>MLLRVLDLLGVAVFAVSGALAGIGAQLDLLGILVLASVTAVGGGTIRDLLLNRYPIFWIEDPWPVFSIFAATTLTLIWVHSIAVPTNALLIADAFGLSLFAMSGARIAESRGCRAPVIVLMGTLTGAGGGVVRDLLSAKVPLILRQDIYASAAIAGIGVYLLMRAARVPTGFALAAGFVSVLGVRLTAIAFNLRLPAFALPQ</sequence>
<dbReference type="GO" id="GO:0005886">
    <property type="term" value="C:plasma membrane"/>
    <property type="evidence" value="ECO:0007669"/>
    <property type="project" value="UniProtKB-SubCell"/>
</dbReference>
<feature type="transmembrane region" description="Helical" evidence="7">
    <location>
        <begin position="117"/>
        <end position="136"/>
    </location>
</feature>
<keyword evidence="3" id="KW-1003">Cell membrane</keyword>
<name>A0AAW9QPP7_9BURK</name>
<keyword evidence="6 7" id="KW-0472">Membrane</keyword>
<feature type="transmembrane region" description="Helical" evidence="7">
    <location>
        <begin position="63"/>
        <end position="82"/>
    </location>
</feature>
<evidence type="ECO:0000259" key="8">
    <source>
        <dbReference type="Pfam" id="PF03458"/>
    </source>
</evidence>
<evidence type="ECO:0000256" key="5">
    <source>
        <dbReference type="ARBA" id="ARBA00022989"/>
    </source>
</evidence>
<dbReference type="Pfam" id="PF03458">
    <property type="entry name" value="Gly_transporter"/>
    <property type="match status" value="2"/>
</dbReference>
<dbReference type="RefSeq" id="WP_332292608.1">
    <property type="nucleotide sequence ID" value="NZ_JAZIBG010000052.1"/>
</dbReference>
<organism evidence="9 10">
    <name type="scientific">Aquincola agrisoli</name>
    <dbReference type="NCBI Taxonomy" id="3119538"/>
    <lineage>
        <taxon>Bacteria</taxon>
        <taxon>Pseudomonadati</taxon>
        <taxon>Pseudomonadota</taxon>
        <taxon>Betaproteobacteria</taxon>
        <taxon>Burkholderiales</taxon>
        <taxon>Sphaerotilaceae</taxon>
        <taxon>Aquincola</taxon>
    </lineage>
</organism>
<proteinExistence type="inferred from homology"/>
<protein>
    <submittedName>
        <fullName evidence="9">Trimeric intracellular cation channel family protein</fullName>
    </submittedName>
</protein>
<comment type="similarity">
    <text evidence="2">Belongs to the UPF0126 family.</text>
</comment>
<accession>A0AAW9QPP7</accession>
<feature type="transmembrane region" description="Helical" evidence="7">
    <location>
        <begin position="172"/>
        <end position="193"/>
    </location>
</feature>
<dbReference type="Proteomes" id="UP001336250">
    <property type="component" value="Unassembled WGS sequence"/>
</dbReference>
<feature type="transmembrane region" description="Helical" evidence="7">
    <location>
        <begin position="88"/>
        <end position="105"/>
    </location>
</feature>
<dbReference type="EMBL" id="JAZIBG010000052">
    <property type="protein sequence ID" value="MEF7616970.1"/>
    <property type="molecule type" value="Genomic_DNA"/>
</dbReference>
<reference evidence="9 10" key="1">
    <citation type="submission" date="2024-02" db="EMBL/GenBank/DDBJ databases">
        <title>Genome sequence of Aquincola sp. MAHUQ-54.</title>
        <authorList>
            <person name="Huq M.A."/>
        </authorList>
    </citation>
    <scope>NUCLEOTIDE SEQUENCE [LARGE SCALE GENOMIC DNA]</scope>
    <source>
        <strain evidence="9 10">MAHUQ-54</strain>
    </source>
</reference>
<feature type="domain" description="Glycine transporter" evidence="8">
    <location>
        <begin position="91"/>
        <end position="164"/>
    </location>
</feature>
<feature type="domain" description="Glycine transporter" evidence="8">
    <location>
        <begin position="5"/>
        <end position="78"/>
    </location>
</feature>
<comment type="caution">
    <text evidence="9">The sequence shown here is derived from an EMBL/GenBank/DDBJ whole genome shotgun (WGS) entry which is preliminary data.</text>
</comment>
<keyword evidence="5 7" id="KW-1133">Transmembrane helix</keyword>
<dbReference type="PANTHER" id="PTHR30506">
    <property type="entry name" value="INNER MEMBRANE PROTEIN"/>
    <property type="match status" value="1"/>
</dbReference>